<evidence type="ECO:0000313" key="2">
    <source>
        <dbReference type="EMBL" id="QHI96876.1"/>
    </source>
</evidence>
<name>A0A857IZI4_9BURK</name>
<organism evidence="2 3">
    <name type="scientific">Xylophilus rhododendri</name>
    <dbReference type="NCBI Taxonomy" id="2697032"/>
    <lineage>
        <taxon>Bacteria</taxon>
        <taxon>Pseudomonadati</taxon>
        <taxon>Pseudomonadota</taxon>
        <taxon>Betaproteobacteria</taxon>
        <taxon>Burkholderiales</taxon>
        <taxon>Xylophilus</taxon>
    </lineage>
</organism>
<dbReference type="AlphaFoldDB" id="A0A857IZI4"/>
<keyword evidence="3" id="KW-1185">Reference proteome</keyword>
<dbReference type="KEGG" id="xyk:GT347_02050"/>
<dbReference type="Pfam" id="PF10047">
    <property type="entry name" value="DUF2281"/>
    <property type="match status" value="1"/>
</dbReference>
<feature type="domain" description="DUF2281" evidence="1">
    <location>
        <begin position="7"/>
        <end position="36"/>
    </location>
</feature>
<dbReference type="EMBL" id="CP047650">
    <property type="protein sequence ID" value="QHI96876.1"/>
    <property type="molecule type" value="Genomic_DNA"/>
</dbReference>
<dbReference type="Proteomes" id="UP000464787">
    <property type="component" value="Chromosome"/>
</dbReference>
<dbReference type="RefSeq" id="WP_160550394.1">
    <property type="nucleotide sequence ID" value="NZ_CP047650.1"/>
</dbReference>
<gene>
    <name evidence="2" type="ORF">GT347_02050</name>
</gene>
<evidence type="ECO:0000259" key="1">
    <source>
        <dbReference type="Pfam" id="PF10047"/>
    </source>
</evidence>
<evidence type="ECO:0000313" key="3">
    <source>
        <dbReference type="Proteomes" id="UP000464787"/>
    </source>
</evidence>
<reference evidence="2 3" key="1">
    <citation type="submission" date="2020-01" db="EMBL/GenBank/DDBJ databases">
        <title>Genome sequencing of strain KACC 21265.</title>
        <authorList>
            <person name="Heo J."/>
            <person name="Kim S.-J."/>
            <person name="Kim J.-S."/>
            <person name="Hong S.-B."/>
            <person name="Kwon S.-W."/>
        </authorList>
    </citation>
    <scope>NUCLEOTIDE SEQUENCE [LARGE SCALE GENOMIC DNA]</scope>
    <source>
        <strain evidence="2 3">KACC 21265</strain>
    </source>
</reference>
<protein>
    <recommendedName>
        <fullName evidence="1">DUF2281 domain-containing protein</fullName>
    </recommendedName>
</protein>
<sequence>MTAIEARLIERLKKLPPGRVAEVVDFVDFLTAREERAAAAVRLGGTLAHIDALGLPPLSEDEIEAEIQADRQERRHGA</sequence>
<accession>A0A857IZI4</accession>
<dbReference type="InterPro" id="IPR018739">
    <property type="entry name" value="DUF2281"/>
</dbReference>
<proteinExistence type="predicted"/>